<dbReference type="Proteomes" id="UP000199708">
    <property type="component" value="Unassembled WGS sequence"/>
</dbReference>
<keyword evidence="2" id="KW-1185">Reference proteome</keyword>
<protein>
    <submittedName>
        <fullName evidence="1">Uncharacterized protein</fullName>
    </submittedName>
</protein>
<dbReference type="RefSeq" id="WP_245694828.1">
    <property type="nucleotide sequence ID" value="NZ_FNCK01000004.1"/>
</dbReference>
<proteinExistence type="predicted"/>
<evidence type="ECO:0000313" key="1">
    <source>
        <dbReference type="EMBL" id="SDG25387.1"/>
    </source>
</evidence>
<accession>A0A1G7SQL7</accession>
<organism evidence="1 2">
    <name type="scientific">Facklamia miroungae</name>
    <dbReference type="NCBI Taxonomy" id="120956"/>
    <lineage>
        <taxon>Bacteria</taxon>
        <taxon>Bacillati</taxon>
        <taxon>Bacillota</taxon>
        <taxon>Bacilli</taxon>
        <taxon>Lactobacillales</taxon>
        <taxon>Aerococcaceae</taxon>
        <taxon>Facklamia</taxon>
    </lineage>
</organism>
<dbReference type="AlphaFoldDB" id="A0A1G7SQL7"/>
<name>A0A1G7SQL7_9LACT</name>
<sequence>MKEYLELKKKINETYYELMLNDKIHFNLEELDSDKFKKFDSNISAGGSNKPINTIVWYFNLLKVKNKFNPDAIRLPIVLDSPANAELDRDSKHTLLKYIFEESDKDSQLIVSTIGFSTSDFKEERFDNIIELSNSKYELLNTEDYELYKELCKDLVLINE</sequence>
<dbReference type="STRING" id="120956.SAMN05421791_104120"/>
<dbReference type="EMBL" id="FNCK01000004">
    <property type="protein sequence ID" value="SDG25387.1"/>
    <property type="molecule type" value="Genomic_DNA"/>
</dbReference>
<evidence type="ECO:0000313" key="2">
    <source>
        <dbReference type="Proteomes" id="UP000199708"/>
    </source>
</evidence>
<reference evidence="1 2" key="1">
    <citation type="submission" date="2016-10" db="EMBL/GenBank/DDBJ databases">
        <authorList>
            <person name="de Groot N.N."/>
        </authorList>
    </citation>
    <scope>NUCLEOTIDE SEQUENCE [LARGE SCALE GENOMIC DNA]</scope>
    <source>
        <strain evidence="1 2">ATCC BAA-466</strain>
    </source>
</reference>
<gene>
    <name evidence="1" type="ORF">SAMN05421791_104120</name>
</gene>